<gene>
    <name evidence="2" type="ORF">KSZ_18060</name>
</gene>
<keyword evidence="3" id="KW-1185">Reference proteome</keyword>
<evidence type="ECO:0000256" key="1">
    <source>
        <dbReference type="SAM" id="MobiDB-lite"/>
    </source>
</evidence>
<accession>A0ABQ3VCV0</accession>
<evidence type="ECO:0000313" key="3">
    <source>
        <dbReference type="Proteomes" id="UP000635565"/>
    </source>
</evidence>
<name>A0ABQ3VCV0_9CHLR</name>
<comment type="caution">
    <text evidence="2">The sequence shown here is derived from an EMBL/GenBank/DDBJ whole genome shotgun (WGS) entry which is preliminary data.</text>
</comment>
<feature type="region of interest" description="Disordered" evidence="1">
    <location>
        <begin position="1"/>
        <end position="36"/>
    </location>
</feature>
<dbReference type="Proteomes" id="UP000635565">
    <property type="component" value="Unassembled WGS sequence"/>
</dbReference>
<protein>
    <submittedName>
        <fullName evidence="2">Uncharacterized protein</fullName>
    </submittedName>
</protein>
<organism evidence="2 3">
    <name type="scientific">Dictyobacter formicarum</name>
    <dbReference type="NCBI Taxonomy" id="2778368"/>
    <lineage>
        <taxon>Bacteria</taxon>
        <taxon>Bacillati</taxon>
        <taxon>Chloroflexota</taxon>
        <taxon>Ktedonobacteria</taxon>
        <taxon>Ktedonobacterales</taxon>
        <taxon>Dictyobacteraceae</taxon>
        <taxon>Dictyobacter</taxon>
    </lineage>
</organism>
<evidence type="ECO:0000313" key="2">
    <source>
        <dbReference type="EMBL" id="GHO83800.1"/>
    </source>
</evidence>
<proteinExistence type="predicted"/>
<dbReference type="EMBL" id="BNJJ01000004">
    <property type="protein sequence ID" value="GHO83800.1"/>
    <property type="molecule type" value="Genomic_DNA"/>
</dbReference>
<sequence>MPDGQLKSGDAVYARAPSGHNNARDHAKKGAQKIKEKSGEICGGSLQNYVVAYRYLLRQNHIAKGNHNQSLAAYISRACPSNERYFTIKTVQICTVISAHPPQI</sequence>
<reference evidence="2 3" key="1">
    <citation type="journal article" date="2021" name="Int. J. Syst. Evol. Microbiol.">
        <title>Reticulibacter mediterranei gen. nov., sp. nov., within the new family Reticulibacteraceae fam. nov., and Ktedonospora formicarum gen. nov., sp. nov., Ktedonobacter robiniae sp. nov., Dictyobacter formicarum sp. nov. and Dictyobacter arantiisoli sp. nov., belonging to the class Ktedonobacteria.</title>
        <authorList>
            <person name="Yabe S."/>
            <person name="Zheng Y."/>
            <person name="Wang C.M."/>
            <person name="Sakai Y."/>
            <person name="Abe K."/>
            <person name="Yokota A."/>
            <person name="Donadio S."/>
            <person name="Cavaletti L."/>
            <person name="Monciardini P."/>
        </authorList>
    </citation>
    <scope>NUCLEOTIDE SEQUENCE [LARGE SCALE GENOMIC DNA]</scope>
    <source>
        <strain evidence="2 3">SOSP1-9</strain>
    </source>
</reference>